<name>A0AAV5RJL5_STABA</name>
<dbReference type="Proteomes" id="UP001362899">
    <property type="component" value="Unassembled WGS sequence"/>
</dbReference>
<dbReference type="EMBL" id="BTGC01000005">
    <property type="protein sequence ID" value="GMM51392.1"/>
    <property type="molecule type" value="Genomic_DNA"/>
</dbReference>
<evidence type="ECO:0000259" key="2">
    <source>
        <dbReference type="Pfam" id="PF09468"/>
    </source>
</evidence>
<organism evidence="3 4">
    <name type="scientific">Starmerella bacillaris</name>
    <name type="common">Yeast</name>
    <name type="synonym">Candida zemplinina</name>
    <dbReference type="NCBI Taxonomy" id="1247836"/>
    <lineage>
        <taxon>Eukaryota</taxon>
        <taxon>Fungi</taxon>
        <taxon>Dikarya</taxon>
        <taxon>Ascomycota</taxon>
        <taxon>Saccharomycotina</taxon>
        <taxon>Dipodascomycetes</taxon>
        <taxon>Dipodascales</taxon>
        <taxon>Trichomonascaceae</taxon>
        <taxon>Starmerella</taxon>
    </lineage>
</organism>
<dbReference type="GO" id="GO:0032299">
    <property type="term" value="C:ribonuclease H2 complex"/>
    <property type="evidence" value="ECO:0007669"/>
    <property type="project" value="InterPro"/>
</dbReference>
<comment type="caution">
    <text evidence="3">The sequence shown here is derived from an EMBL/GenBank/DDBJ whole genome shotgun (WGS) entry which is preliminary data.</text>
</comment>
<accession>A0AAV5RJL5</accession>
<dbReference type="PANTHER" id="PTHR13383">
    <property type="entry name" value="RIBONUCLEASE H2 SUBUNIT B"/>
    <property type="match status" value="1"/>
</dbReference>
<dbReference type="InterPro" id="IPR019024">
    <property type="entry name" value="RNase_H2_suB_wHTH"/>
</dbReference>
<keyword evidence="4" id="KW-1185">Reference proteome</keyword>
<feature type="compositionally biased region" description="Basic residues" evidence="1">
    <location>
        <begin position="239"/>
        <end position="249"/>
    </location>
</feature>
<proteinExistence type="predicted"/>
<feature type="domain" description="Ribonuclease H2 subunit B wHTH" evidence="2">
    <location>
        <begin position="68"/>
        <end position="193"/>
    </location>
</feature>
<dbReference type="AlphaFoldDB" id="A0AAV5RJL5"/>
<dbReference type="Gene3D" id="1.10.20.120">
    <property type="match status" value="1"/>
</dbReference>
<gene>
    <name evidence="3" type="ORF">DASB73_023500</name>
</gene>
<dbReference type="InterPro" id="IPR040456">
    <property type="entry name" value="RNase_H2_suB"/>
</dbReference>
<evidence type="ECO:0000256" key="1">
    <source>
        <dbReference type="SAM" id="MobiDB-lite"/>
    </source>
</evidence>
<sequence>MLLLPSDLPKECTQYTFTHPRTKRAAKYIIAGSNLLELRQISTERTMILGTKLHSADAVVGIYTNPLFLILPVLFDHRQKIMPLQFLLDIASQENDSIPLTLVERHCESICTFERLEDELCVRLDEKKMLKFIENQIEKMSTAIPSILEKDVLKKVTPVDPSLSPSPELVTMVKQYCAVSLITATYLPVELSDFITKKYDFTLLHTTISQISLQRQSIEFPTNISNDSGTTVSNDSSLRMKKSKPRGRKMPVVENNSSILDMFKKK</sequence>
<feature type="region of interest" description="Disordered" evidence="1">
    <location>
        <begin position="224"/>
        <end position="250"/>
    </location>
</feature>
<protein>
    <recommendedName>
        <fullName evidence="2">Ribonuclease H2 subunit B wHTH domain-containing protein</fullName>
    </recommendedName>
</protein>
<dbReference type="Pfam" id="PF09468">
    <property type="entry name" value="RNase_H2-Ydr279"/>
    <property type="match status" value="1"/>
</dbReference>
<reference evidence="3 4" key="1">
    <citation type="journal article" date="2023" name="Elife">
        <title>Identification of key yeast species and microbe-microbe interactions impacting larval growth of Drosophila in the wild.</title>
        <authorList>
            <person name="Mure A."/>
            <person name="Sugiura Y."/>
            <person name="Maeda R."/>
            <person name="Honda K."/>
            <person name="Sakurai N."/>
            <person name="Takahashi Y."/>
            <person name="Watada M."/>
            <person name="Katoh T."/>
            <person name="Gotoh A."/>
            <person name="Gotoh Y."/>
            <person name="Taniguchi I."/>
            <person name="Nakamura K."/>
            <person name="Hayashi T."/>
            <person name="Katayama T."/>
            <person name="Uemura T."/>
            <person name="Hattori Y."/>
        </authorList>
    </citation>
    <scope>NUCLEOTIDE SEQUENCE [LARGE SCALE GENOMIC DNA]</scope>
    <source>
        <strain evidence="3 4">SB-73</strain>
    </source>
</reference>
<evidence type="ECO:0000313" key="4">
    <source>
        <dbReference type="Proteomes" id="UP001362899"/>
    </source>
</evidence>
<dbReference type="GO" id="GO:0006401">
    <property type="term" value="P:RNA catabolic process"/>
    <property type="evidence" value="ECO:0007669"/>
    <property type="project" value="TreeGrafter"/>
</dbReference>
<feature type="compositionally biased region" description="Polar residues" evidence="1">
    <location>
        <begin position="224"/>
        <end position="237"/>
    </location>
</feature>
<evidence type="ECO:0000313" key="3">
    <source>
        <dbReference type="EMBL" id="GMM51392.1"/>
    </source>
</evidence>
<dbReference type="GO" id="GO:0005654">
    <property type="term" value="C:nucleoplasm"/>
    <property type="evidence" value="ECO:0007669"/>
    <property type="project" value="TreeGrafter"/>
</dbReference>
<dbReference type="PANTHER" id="PTHR13383:SF11">
    <property type="entry name" value="RIBONUCLEASE H2 SUBUNIT B"/>
    <property type="match status" value="1"/>
</dbReference>